<dbReference type="PANTHER" id="PTHR13096">
    <property type="entry name" value="MINA53 MYC INDUCED NUCLEAR ANTIGEN"/>
    <property type="match status" value="1"/>
</dbReference>
<dbReference type="PANTHER" id="PTHR13096:SF8">
    <property type="entry name" value="RIBOSOMAL OXYGENASE 1"/>
    <property type="match status" value="1"/>
</dbReference>
<name>A0A1C3NVZ6_9ACTN</name>
<dbReference type="EMBL" id="FLUV01000646">
    <property type="protein sequence ID" value="SBW20009.1"/>
    <property type="molecule type" value="Genomic_DNA"/>
</dbReference>
<dbReference type="AlphaFoldDB" id="A0A1C3NVZ6"/>
<dbReference type="GO" id="GO:0046872">
    <property type="term" value="F:metal ion binding"/>
    <property type="evidence" value="ECO:0007669"/>
    <property type="project" value="UniProtKB-KW"/>
</dbReference>
<proteinExistence type="predicted"/>
<dbReference type="Pfam" id="PF08007">
    <property type="entry name" value="JmjC_2"/>
    <property type="match status" value="1"/>
</dbReference>
<keyword evidence="3" id="KW-0408">Iron</keyword>
<dbReference type="InterPro" id="IPR003347">
    <property type="entry name" value="JmjC_dom"/>
</dbReference>
<dbReference type="Proteomes" id="UP000199013">
    <property type="component" value="Unassembled WGS sequence"/>
</dbReference>
<feature type="domain" description="JmjC" evidence="4">
    <location>
        <begin position="106"/>
        <end position="245"/>
    </location>
</feature>
<dbReference type="Gene3D" id="2.60.120.650">
    <property type="entry name" value="Cupin"/>
    <property type="match status" value="1"/>
</dbReference>
<dbReference type="SUPFAM" id="SSF51197">
    <property type="entry name" value="Clavaminate synthase-like"/>
    <property type="match status" value="1"/>
</dbReference>
<keyword evidence="2" id="KW-0479">Metal-binding</keyword>
<keyword evidence="6" id="KW-1185">Reference proteome</keyword>
<evidence type="ECO:0000256" key="2">
    <source>
        <dbReference type="ARBA" id="ARBA00022723"/>
    </source>
</evidence>
<sequence length="403" mass="44280">MDHLLIRDIEAALAWSGPSSTPSRFQRGSLPDPGICSRLLTPTRFLDLIMRRSLVSPQVRCFQDGSELHPSSLLQMNTTRRGQVIPMVDMRRLTQHLQSGCTLILDAANHFDPTLEVACRAFQWWSHAPVQVNVYLTTGDASGFSLHWDDHDVLAVQLAGDKDWEVRGPSRRAPMYRDAAPNLDPPEDVVWSGTVKTGDVLHIPRGHWHRANRTGRVSGFSLHATFGFAKRTGVDWLGWLADQSRREGIFRDDLKRWGDPEELQTEGKALIDAASCLITSHPPTHYLAAVAHATSTGRFVSTAGVFGSPSAVVCVTDFPPRIETQGDTATVTTAEKRIVFAGKALPALELLLSGNPVRLDYVSTTAGIDGERLGEVLVREGICAELTPELFSGYIGLTTDDKL</sequence>
<evidence type="ECO:0000313" key="6">
    <source>
        <dbReference type="Proteomes" id="UP000199013"/>
    </source>
</evidence>
<evidence type="ECO:0000256" key="1">
    <source>
        <dbReference type="ARBA" id="ARBA00001954"/>
    </source>
</evidence>
<dbReference type="PROSITE" id="PS51184">
    <property type="entry name" value="JMJC"/>
    <property type="match status" value="1"/>
</dbReference>
<protein>
    <submittedName>
        <fullName evidence="5">Cupin</fullName>
    </submittedName>
</protein>
<comment type="cofactor">
    <cofactor evidence="1">
        <name>Fe(2+)</name>
        <dbReference type="ChEBI" id="CHEBI:29033"/>
    </cofactor>
</comment>
<evidence type="ECO:0000256" key="3">
    <source>
        <dbReference type="ARBA" id="ARBA00023004"/>
    </source>
</evidence>
<gene>
    <name evidence="5" type="ORF">FDG2_1563</name>
</gene>
<evidence type="ECO:0000313" key="5">
    <source>
        <dbReference type="EMBL" id="SBW20009.1"/>
    </source>
</evidence>
<dbReference type="InterPro" id="IPR039994">
    <property type="entry name" value="NO66-like"/>
</dbReference>
<organism evidence="5 6">
    <name type="scientific">Candidatus Protofrankia californiensis</name>
    <dbReference type="NCBI Taxonomy" id="1839754"/>
    <lineage>
        <taxon>Bacteria</taxon>
        <taxon>Bacillati</taxon>
        <taxon>Actinomycetota</taxon>
        <taxon>Actinomycetes</taxon>
        <taxon>Frankiales</taxon>
        <taxon>Frankiaceae</taxon>
        <taxon>Protofrankia</taxon>
    </lineage>
</organism>
<evidence type="ECO:0000259" key="4">
    <source>
        <dbReference type="PROSITE" id="PS51184"/>
    </source>
</evidence>
<reference evidence="6" key="1">
    <citation type="submission" date="2016-02" db="EMBL/GenBank/DDBJ databases">
        <authorList>
            <person name="Wibberg D."/>
        </authorList>
    </citation>
    <scope>NUCLEOTIDE SEQUENCE [LARGE SCALE GENOMIC DNA]</scope>
</reference>
<accession>A0A1C3NVZ6</accession>